<evidence type="ECO:0000313" key="5">
    <source>
        <dbReference type="Proteomes" id="UP000499080"/>
    </source>
</evidence>
<dbReference type="AlphaFoldDB" id="A0A4Y2IKF1"/>
<sequence>MKPSLELEPTTFCDASVHTSFLCLGVTWENTLVLEKVNSKQFRRTIIEEHFSILQEPGSVFVGHIVPASGSAQNAANSILSYLTEAGFLLHGLDVIGCDGKVNNTVWKTCVICQI</sequence>
<organism evidence="4 5">
    <name type="scientific">Araneus ventricosus</name>
    <name type="common">Orbweaver spider</name>
    <name type="synonym">Epeira ventricosa</name>
    <dbReference type="NCBI Taxonomy" id="182803"/>
    <lineage>
        <taxon>Eukaryota</taxon>
        <taxon>Metazoa</taxon>
        <taxon>Ecdysozoa</taxon>
        <taxon>Arthropoda</taxon>
        <taxon>Chelicerata</taxon>
        <taxon>Arachnida</taxon>
        <taxon>Araneae</taxon>
        <taxon>Araneomorphae</taxon>
        <taxon>Entelegynae</taxon>
        <taxon>Araneoidea</taxon>
        <taxon>Araneidae</taxon>
        <taxon>Araneus</taxon>
    </lineage>
</organism>
<keyword evidence="5" id="KW-1185">Reference proteome</keyword>
<dbReference type="OrthoDB" id="6617942at2759"/>
<dbReference type="EMBL" id="BGPR01186351">
    <property type="protein sequence ID" value="GBM78152.1"/>
    <property type="molecule type" value="Genomic_DNA"/>
</dbReference>
<evidence type="ECO:0000313" key="4">
    <source>
        <dbReference type="EMBL" id="GBM78238.1"/>
    </source>
</evidence>
<gene>
    <name evidence="2" type="ORF">AVEN_123667_1</name>
    <name evidence="3" type="ORF">AVEN_162160_1</name>
    <name evidence="4" type="ORF">AVEN_188526_1</name>
    <name evidence="1" type="ORF">AVEN_27325_1</name>
</gene>
<evidence type="ECO:0000313" key="3">
    <source>
        <dbReference type="EMBL" id="GBM78227.1"/>
    </source>
</evidence>
<dbReference type="EMBL" id="BGPR01186377">
    <property type="protein sequence ID" value="GBM78227.1"/>
    <property type="molecule type" value="Genomic_DNA"/>
</dbReference>
<reference evidence="4 5" key="1">
    <citation type="journal article" date="2019" name="Sci. Rep.">
        <title>Orb-weaving spider Araneus ventricosus genome elucidates the spidroin gene catalogue.</title>
        <authorList>
            <person name="Kono N."/>
            <person name="Nakamura H."/>
            <person name="Ohtoshi R."/>
            <person name="Moran D.A.P."/>
            <person name="Shinohara A."/>
            <person name="Yoshida Y."/>
            <person name="Fujiwara M."/>
            <person name="Mori M."/>
            <person name="Tomita M."/>
            <person name="Arakawa K."/>
        </authorList>
    </citation>
    <scope>NUCLEOTIDE SEQUENCE [LARGE SCALE GENOMIC DNA]</scope>
</reference>
<accession>A0A4Y2IKF1</accession>
<proteinExistence type="predicted"/>
<protein>
    <submittedName>
        <fullName evidence="4">Uncharacterized protein</fullName>
    </submittedName>
</protein>
<name>A0A4Y2IKF1_ARAVE</name>
<dbReference type="EMBL" id="BGPR01186369">
    <property type="protein sequence ID" value="GBM78203.1"/>
    <property type="molecule type" value="Genomic_DNA"/>
</dbReference>
<dbReference type="Proteomes" id="UP000499080">
    <property type="component" value="Unassembled WGS sequence"/>
</dbReference>
<evidence type="ECO:0000313" key="1">
    <source>
        <dbReference type="EMBL" id="GBM78152.1"/>
    </source>
</evidence>
<comment type="caution">
    <text evidence="4">The sequence shown here is derived from an EMBL/GenBank/DDBJ whole genome shotgun (WGS) entry which is preliminary data.</text>
</comment>
<dbReference type="EMBL" id="BGPR01186381">
    <property type="protein sequence ID" value="GBM78238.1"/>
    <property type="molecule type" value="Genomic_DNA"/>
</dbReference>
<evidence type="ECO:0000313" key="2">
    <source>
        <dbReference type="EMBL" id="GBM78203.1"/>
    </source>
</evidence>